<dbReference type="PANTHER" id="PTHR36442">
    <property type="entry name" value="CYCLIC-DI-AMP PHOSPHODIESTERASE PGPH"/>
    <property type="match status" value="1"/>
</dbReference>
<dbReference type="RefSeq" id="WP_368652112.1">
    <property type="nucleotide sequence ID" value="NZ_CP162599.1"/>
</dbReference>
<dbReference type="InterPro" id="IPR011621">
    <property type="entry name" value="Metal-dep_PHydrolase_7TM_intra"/>
</dbReference>
<feature type="transmembrane region" description="Helical" evidence="1">
    <location>
        <begin position="366"/>
        <end position="383"/>
    </location>
</feature>
<dbReference type="InterPro" id="IPR052722">
    <property type="entry name" value="PgpH_phosphodiesterase"/>
</dbReference>
<dbReference type="AlphaFoldDB" id="A0AB39HMB2"/>
<organism evidence="3">
    <name type="scientific">Ornithinibacillus sp. 4-3</name>
    <dbReference type="NCBI Taxonomy" id="3231488"/>
    <lineage>
        <taxon>Bacteria</taxon>
        <taxon>Bacillati</taxon>
        <taxon>Bacillota</taxon>
        <taxon>Bacilli</taxon>
        <taxon>Bacillales</taxon>
        <taxon>Bacillaceae</taxon>
        <taxon>Ornithinibacillus</taxon>
    </lineage>
</organism>
<dbReference type="NCBIfam" id="TIGR00277">
    <property type="entry name" value="HDIG"/>
    <property type="match status" value="1"/>
</dbReference>
<dbReference type="Pfam" id="PF01966">
    <property type="entry name" value="HD"/>
    <property type="match status" value="1"/>
</dbReference>
<feature type="transmembrane region" description="Helical" evidence="1">
    <location>
        <begin position="452"/>
        <end position="473"/>
    </location>
</feature>
<evidence type="ECO:0000313" key="3">
    <source>
        <dbReference type="EMBL" id="XDK31385.1"/>
    </source>
</evidence>
<dbReference type="Pfam" id="PF07698">
    <property type="entry name" value="7TM-7TMR_HD"/>
    <property type="match status" value="1"/>
</dbReference>
<feature type="transmembrane region" description="Helical" evidence="1">
    <location>
        <begin position="389"/>
        <end position="408"/>
    </location>
</feature>
<feature type="domain" description="HD" evidence="2">
    <location>
        <begin position="506"/>
        <end position="648"/>
    </location>
</feature>
<feature type="transmembrane region" description="Helical" evidence="1">
    <location>
        <begin position="282"/>
        <end position="301"/>
    </location>
</feature>
<dbReference type="InterPro" id="IPR006674">
    <property type="entry name" value="HD_domain"/>
</dbReference>
<keyword evidence="1" id="KW-1133">Transmembrane helix</keyword>
<reference evidence="3" key="1">
    <citation type="submission" date="2024-07" db="EMBL/GenBank/DDBJ databases">
        <title>Halotolerant mesophilic bacterium Ornithinibacillus sp. 4-3, sp. nov., isolated from soil.</title>
        <authorList>
            <person name="Sidarenka A.V."/>
            <person name="Guliayeva D.E."/>
            <person name="Leanovich S.I."/>
            <person name="Hileuskaya K.S."/>
            <person name="Akhremchuk A.E."/>
            <person name="Sikolenko M.A."/>
            <person name="Valentovich L.N."/>
        </authorList>
    </citation>
    <scope>NUCLEOTIDE SEQUENCE</scope>
    <source>
        <strain evidence="3">4-3</strain>
    </source>
</reference>
<proteinExistence type="predicted"/>
<feature type="transmembrane region" description="Helical" evidence="1">
    <location>
        <begin position="420"/>
        <end position="440"/>
    </location>
</feature>
<accession>A0AB39HMB2</accession>
<dbReference type="PANTHER" id="PTHR36442:SF1">
    <property type="entry name" value="CYCLIC-DI-AMP PHOSPHODIESTERASE PGPH"/>
    <property type="match status" value="1"/>
</dbReference>
<name>A0AB39HMB2_9BACI</name>
<dbReference type="InterPro" id="IPR003607">
    <property type="entry name" value="HD/PDEase_dom"/>
</dbReference>
<dbReference type="CDD" id="cd00077">
    <property type="entry name" value="HDc"/>
    <property type="match status" value="1"/>
</dbReference>
<dbReference type="SMART" id="SM00471">
    <property type="entry name" value="HDc"/>
    <property type="match status" value="1"/>
</dbReference>
<keyword evidence="1" id="KW-0472">Membrane</keyword>
<dbReference type="EMBL" id="CP162599">
    <property type="protein sequence ID" value="XDK31385.1"/>
    <property type="molecule type" value="Genomic_DNA"/>
</dbReference>
<dbReference type="PROSITE" id="PS51831">
    <property type="entry name" value="HD"/>
    <property type="match status" value="1"/>
</dbReference>
<dbReference type="Pfam" id="PF07697">
    <property type="entry name" value="7TMR-HDED"/>
    <property type="match status" value="1"/>
</dbReference>
<sequence length="715" mass="80974">MKNKLYHSFQKIFRIQTRSILITLPVLVLGIFTVLLTLNNVYTETYDIERFNRAKETIRSPITIENESETQRKVRETSLAVEDRYSVSEEITEERLNYIEEIFEAISKLDNRLENENHSADTAEPEVTLTEAEKVKRLNQILSPEIIEAVGENIFIQLIDLGEAERQEGKEIFIETLRNTLNEGVRTQNIQTARNNVKQNVMYAKMNVNLKQVLIDLTDFAIVENSFFDPERTTEARNEAASSVDPVIIRAGEIIVREGQIITNEVYEELALVGVLDKERNIFPIVGLIIFILLITGVLAYEMDRLAKQKRLDFRKVISIIIVTILILSLMKVVSIYTTQTNRLYFLVPIATGTLLMKQLIRERMAIVLSVLYAIIGSIIFNGEIPGSLNFEAAVYFFFSQMAAIIFLRNVKDRLSIVRSGIGMAIINVLTILIFILLSFEKYGLKDIMIQSGFGVASAFLSAVLTLGLLPFFETSLGILSDIKLLSLSNPNQPLLRKLLVEAPGTYHHSIMVANLSETACEAIGANGLLARVGAYYHDIGKTVRPHYFIENQLSIKNPHDSISPKQSAEIIISHPYDGVTMLKEQRLPKEIIDIAKQHHGTSLLKYFYFQEKKNNENVKEAEFRYPGPKPQTKEAAIVCICDSVEAAVRSLKEPTEEKIEEIVASIIQDRMIDGQLDEAPITLMDLKNIRIAICESLKGIFHSRIQYPSKEEAK</sequence>
<protein>
    <submittedName>
        <fullName evidence="3">HD family phosphohydrolase</fullName>
    </submittedName>
</protein>
<evidence type="ECO:0000259" key="2">
    <source>
        <dbReference type="PROSITE" id="PS51831"/>
    </source>
</evidence>
<gene>
    <name evidence="3" type="ORF">AB4Y30_10115</name>
</gene>
<feature type="transmembrane region" description="Helical" evidence="1">
    <location>
        <begin position="317"/>
        <end position="338"/>
    </location>
</feature>
<dbReference type="InterPro" id="IPR011624">
    <property type="entry name" value="Metal-dep_PHydrolase_7TM_extra"/>
</dbReference>
<dbReference type="Gene3D" id="1.10.3210.10">
    <property type="entry name" value="Hypothetical protein af1432"/>
    <property type="match status" value="1"/>
</dbReference>
<keyword evidence="1" id="KW-0812">Transmembrane</keyword>
<dbReference type="SUPFAM" id="SSF109604">
    <property type="entry name" value="HD-domain/PDEase-like"/>
    <property type="match status" value="1"/>
</dbReference>
<evidence type="ECO:0000256" key="1">
    <source>
        <dbReference type="SAM" id="Phobius"/>
    </source>
</evidence>
<feature type="transmembrane region" description="Helical" evidence="1">
    <location>
        <begin position="20"/>
        <end position="42"/>
    </location>
</feature>
<dbReference type="InterPro" id="IPR006675">
    <property type="entry name" value="HDIG_dom"/>
</dbReference>